<organism evidence="2 3">
    <name type="scientific">Artemisia annua</name>
    <name type="common">Sweet wormwood</name>
    <dbReference type="NCBI Taxonomy" id="35608"/>
    <lineage>
        <taxon>Eukaryota</taxon>
        <taxon>Viridiplantae</taxon>
        <taxon>Streptophyta</taxon>
        <taxon>Embryophyta</taxon>
        <taxon>Tracheophyta</taxon>
        <taxon>Spermatophyta</taxon>
        <taxon>Magnoliopsida</taxon>
        <taxon>eudicotyledons</taxon>
        <taxon>Gunneridae</taxon>
        <taxon>Pentapetalae</taxon>
        <taxon>asterids</taxon>
        <taxon>campanulids</taxon>
        <taxon>Asterales</taxon>
        <taxon>Asteraceae</taxon>
        <taxon>Asteroideae</taxon>
        <taxon>Anthemideae</taxon>
        <taxon>Artemisiinae</taxon>
        <taxon>Artemisia</taxon>
    </lineage>
</organism>
<dbReference type="EMBL" id="PKPP01006569">
    <property type="protein sequence ID" value="PWA56103.1"/>
    <property type="molecule type" value="Genomic_DNA"/>
</dbReference>
<comment type="caution">
    <text evidence="2">The sequence shown here is derived from an EMBL/GenBank/DDBJ whole genome shotgun (WGS) entry which is preliminary data.</text>
</comment>
<gene>
    <name evidence="2" type="ORF">CTI12_AA422260</name>
</gene>
<dbReference type="AlphaFoldDB" id="A0A2U1M4A9"/>
<reference evidence="2 3" key="1">
    <citation type="journal article" date="2018" name="Mol. Plant">
        <title>The genome of Artemisia annua provides insight into the evolution of Asteraceae family and artemisinin biosynthesis.</title>
        <authorList>
            <person name="Shen Q."/>
            <person name="Zhang L."/>
            <person name="Liao Z."/>
            <person name="Wang S."/>
            <person name="Yan T."/>
            <person name="Shi P."/>
            <person name="Liu M."/>
            <person name="Fu X."/>
            <person name="Pan Q."/>
            <person name="Wang Y."/>
            <person name="Lv Z."/>
            <person name="Lu X."/>
            <person name="Zhang F."/>
            <person name="Jiang W."/>
            <person name="Ma Y."/>
            <person name="Chen M."/>
            <person name="Hao X."/>
            <person name="Li L."/>
            <person name="Tang Y."/>
            <person name="Lv G."/>
            <person name="Zhou Y."/>
            <person name="Sun X."/>
            <person name="Brodelius P.E."/>
            <person name="Rose J.K.C."/>
            <person name="Tang K."/>
        </authorList>
    </citation>
    <scope>NUCLEOTIDE SEQUENCE [LARGE SCALE GENOMIC DNA]</scope>
    <source>
        <strain evidence="3">cv. Huhao1</strain>
        <tissue evidence="2">Leaf</tissue>
    </source>
</reference>
<evidence type="ECO:0000313" key="3">
    <source>
        <dbReference type="Proteomes" id="UP000245207"/>
    </source>
</evidence>
<sequence>MFERISTTIQGRQKFGQVAPSGLFGIVCMAVMVSPISGGHENEHSLTELHQLGASPNMVPSAAHKVSLPVGTPVVGTSSVPSIGRSHDNDVGVSRRSQGW</sequence>
<keyword evidence="3" id="KW-1185">Reference proteome</keyword>
<name>A0A2U1M4A9_ARTAN</name>
<proteinExistence type="predicted"/>
<dbReference type="Proteomes" id="UP000245207">
    <property type="component" value="Unassembled WGS sequence"/>
</dbReference>
<evidence type="ECO:0000313" key="2">
    <source>
        <dbReference type="EMBL" id="PWA56103.1"/>
    </source>
</evidence>
<evidence type="ECO:0000256" key="1">
    <source>
        <dbReference type="SAM" id="MobiDB-lite"/>
    </source>
</evidence>
<protein>
    <submittedName>
        <fullName evidence="2">Uncharacterized protein</fullName>
    </submittedName>
</protein>
<accession>A0A2U1M4A9</accession>
<feature type="region of interest" description="Disordered" evidence="1">
    <location>
        <begin position="77"/>
        <end position="100"/>
    </location>
</feature>